<dbReference type="AlphaFoldDB" id="A0A5P1ELF1"/>
<sequence>MWMNPSGICSQKCTRLFSPASAFFAAFRRAPCQRCQDQKFSAEVSLKLAEIADVAVIGIHQPSCSNIRSEGNRRDHPQRDISLNKTEKTRKLKDLSISENGTQRSSNQDEIIALLKRIQVSISRGQSTSSRRTNQNISRQKKPAKSLLRTLRRHPRKKQTK</sequence>
<feature type="compositionally biased region" description="Polar residues" evidence="1">
    <location>
        <begin position="123"/>
        <end position="138"/>
    </location>
</feature>
<evidence type="ECO:0000313" key="3">
    <source>
        <dbReference type="Proteomes" id="UP000243459"/>
    </source>
</evidence>
<feature type="region of interest" description="Disordered" evidence="1">
    <location>
        <begin position="123"/>
        <end position="161"/>
    </location>
</feature>
<feature type="compositionally biased region" description="Basic and acidic residues" evidence="1">
    <location>
        <begin position="85"/>
        <end position="96"/>
    </location>
</feature>
<reference evidence="3" key="1">
    <citation type="journal article" date="2017" name="Nat. Commun.">
        <title>The asparagus genome sheds light on the origin and evolution of a young Y chromosome.</title>
        <authorList>
            <person name="Harkess A."/>
            <person name="Zhou J."/>
            <person name="Xu C."/>
            <person name="Bowers J.E."/>
            <person name="Van der Hulst R."/>
            <person name="Ayyampalayam S."/>
            <person name="Mercati F."/>
            <person name="Riccardi P."/>
            <person name="McKain M.R."/>
            <person name="Kakrana A."/>
            <person name="Tang H."/>
            <person name="Ray J."/>
            <person name="Groenendijk J."/>
            <person name="Arikit S."/>
            <person name="Mathioni S.M."/>
            <person name="Nakano M."/>
            <person name="Shan H."/>
            <person name="Telgmann-Rauber A."/>
            <person name="Kanno A."/>
            <person name="Yue Z."/>
            <person name="Chen H."/>
            <person name="Li W."/>
            <person name="Chen Y."/>
            <person name="Xu X."/>
            <person name="Zhang Y."/>
            <person name="Luo S."/>
            <person name="Chen H."/>
            <person name="Gao J."/>
            <person name="Mao Z."/>
            <person name="Pires J.C."/>
            <person name="Luo M."/>
            <person name="Kudrna D."/>
            <person name="Wing R.A."/>
            <person name="Meyers B.C."/>
            <person name="Yi K."/>
            <person name="Kong H."/>
            <person name="Lavrijsen P."/>
            <person name="Sunseri F."/>
            <person name="Falavigna A."/>
            <person name="Ye Y."/>
            <person name="Leebens-Mack J.H."/>
            <person name="Chen G."/>
        </authorList>
    </citation>
    <scope>NUCLEOTIDE SEQUENCE [LARGE SCALE GENOMIC DNA]</scope>
    <source>
        <strain evidence="3">cv. DH0086</strain>
    </source>
</reference>
<proteinExistence type="predicted"/>
<protein>
    <submittedName>
        <fullName evidence="2">Uncharacterized protein</fullName>
    </submittedName>
</protein>
<gene>
    <name evidence="2" type="ORF">A4U43_C06F12550</name>
</gene>
<evidence type="ECO:0000256" key="1">
    <source>
        <dbReference type="SAM" id="MobiDB-lite"/>
    </source>
</evidence>
<accession>A0A5P1ELF1</accession>
<name>A0A5P1ELF1_ASPOF</name>
<dbReference type="Proteomes" id="UP000243459">
    <property type="component" value="Chromosome 6"/>
</dbReference>
<evidence type="ECO:0000313" key="2">
    <source>
        <dbReference type="EMBL" id="ONK66838.1"/>
    </source>
</evidence>
<feature type="region of interest" description="Disordered" evidence="1">
    <location>
        <begin position="65"/>
        <end position="103"/>
    </location>
</feature>
<dbReference type="PANTHER" id="PTHR34449">
    <property type="entry name" value="RHO TERMINATION FACTOR"/>
    <property type="match status" value="1"/>
</dbReference>
<dbReference type="EMBL" id="CM007386">
    <property type="protein sequence ID" value="ONK66838.1"/>
    <property type="molecule type" value="Genomic_DNA"/>
</dbReference>
<feature type="compositionally biased region" description="Basic and acidic residues" evidence="1">
    <location>
        <begin position="70"/>
        <end position="79"/>
    </location>
</feature>
<organism evidence="2 3">
    <name type="scientific">Asparagus officinalis</name>
    <name type="common">Garden asparagus</name>
    <dbReference type="NCBI Taxonomy" id="4686"/>
    <lineage>
        <taxon>Eukaryota</taxon>
        <taxon>Viridiplantae</taxon>
        <taxon>Streptophyta</taxon>
        <taxon>Embryophyta</taxon>
        <taxon>Tracheophyta</taxon>
        <taxon>Spermatophyta</taxon>
        <taxon>Magnoliopsida</taxon>
        <taxon>Liliopsida</taxon>
        <taxon>Asparagales</taxon>
        <taxon>Asparagaceae</taxon>
        <taxon>Asparagoideae</taxon>
        <taxon>Asparagus</taxon>
    </lineage>
</organism>
<dbReference type="PANTHER" id="PTHR34449:SF2">
    <property type="entry name" value="RHO TERMINATION FACTOR"/>
    <property type="match status" value="1"/>
</dbReference>
<feature type="non-terminal residue" evidence="2">
    <location>
        <position position="161"/>
    </location>
</feature>
<feature type="compositionally biased region" description="Basic residues" evidence="1">
    <location>
        <begin position="139"/>
        <end position="161"/>
    </location>
</feature>
<keyword evidence="3" id="KW-1185">Reference proteome</keyword>
<dbReference type="Gramene" id="ONK66838">
    <property type="protein sequence ID" value="ONK66838"/>
    <property type="gene ID" value="A4U43_C06F12550"/>
</dbReference>